<evidence type="ECO:0000313" key="2">
    <source>
        <dbReference type="Proteomes" id="UP000004110"/>
    </source>
</evidence>
<dbReference type="Proteomes" id="UP000004110">
    <property type="component" value="Unassembled WGS sequence"/>
</dbReference>
<organism evidence="1 2">
    <name type="scientific">Bacteroides uniformis (strain ATCC 8492 / DSM 6597 / CCUG 4942 / CIP 103695 / JCM 5828 / KCTC 5204 / NCTC 13054 / VPI 0061)</name>
    <dbReference type="NCBI Taxonomy" id="411479"/>
    <lineage>
        <taxon>Bacteria</taxon>
        <taxon>Pseudomonadati</taxon>
        <taxon>Bacteroidota</taxon>
        <taxon>Bacteroidia</taxon>
        <taxon>Bacteroidales</taxon>
        <taxon>Bacteroidaceae</taxon>
        <taxon>Bacteroides</taxon>
    </lineage>
</organism>
<dbReference type="AlphaFoldDB" id="A0ABC9NBH2"/>
<accession>A0ABC9NBH2</accession>
<sequence length="43" mass="4850">MCHIALAKKVYELQAVNEHTDIETSFFGLSNAPYITILYAGYL</sequence>
<dbReference type="EMBL" id="AAYH02000044">
    <property type="protein sequence ID" value="EDO53986.1"/>
    <property type="molecule type" value="Genomic_DNA"/>
</dbReference>
<comment type="caution">
    <text evidence="1">The sequence shown here is derived from an EMBL/GenBank/DDBJ whole genome shotgun (WGS) entry which is preliminary data.</text>
</comment>
<name>A0ABC9NBH2_BACUC</name>
<gene>
    <name evidence="1" type="ORF">BACUNI_02607</name>
</gene>
<proteinExistence type="predicted"/>
<protein>
    <submittedName>
        <fullName evidence="1">Uncharacterized protein</fullName>
    </submittedName>
</protein>
<reference evidence="1" key="2">
    <citation type="submission" date="2013-11" db="EMBL/GenBank/DDBJ databases">
        <title>Draft genome sequence of Bacteroides uniformis (ATCC 8492).</title>
        <authorList>
            <person name="Sudarsanam P."/>
            <person name="Ley R."/>
            <person name="Guruge J."/>
            <person name="Turnbaugh P.J."/>
            <person name="Mahowald M."/>
            <person name="Liep D."/>
            <person name="Gordon J."/>
        </authorList>
    </citation>
    <scope>NUCLEOTIDE SEQUENCE</scope>
    <source>
        <strain evidence="1">ATCC 8492</strain>
    </source>
</reference>
<keyword evidence="2" id="KW-1185">Reference proteome</keyword>
<reference evidence="1" key="1">
    <citation type="submission" date="2007-06" db="EMBL/GenBank/DDBJ databases">
        <authorList>
            <person name="Fulton L."/>
            <person name="Clifton S."/>
            <person name="Fulton B."/>
            <person name="Xu J."/>
            <person name="Minx P."/>
            <person name="Pepin K.H."/>
            <person name="Johnson M."/>
            <person name="Thiruvilangam P."/>
            <person name="Bhonagiri V."/>
            <person name="Nash W.E."/>
            <person name="Mardis E.R."/>
            <person name="Wilson R.K."/>
        </authorList>
    </citation>
    <scope>NUCLEOTIDE SEQUENCE [LARGE SCALE GENOMIC DNA]</scope>
    <source>
        <strain evidence="1">ATCC 8492</strain>
    </source>
</reference>
<evidence type="ECO:0000313" key="1">
    <source>
        <dbReference type="EMBL" id="EDO53986.1"/>
    </source>
</evidence>